<dbReference type="Gene3D" id="2.60.40.10">
    <property type="entry name" value="Immunoglobulins"/>
    <property type="match status" value="10"/>
</dbReference>
<dbReference type="InParanoid" id="I7M846"/>
<sequence length="1847" mass="211795">MEDDYEALRMSLIDRKKKEIIHKPILNNIGDSIDFGFQAVNQTQEKVFTLENKNDYQVEWNFESEIFQVFPSFGTLDAKGGKQTVVISFTPQEASAILNTIILNIDKEKPRIIKVSGIGKYPFIQPQARKIHFNTLLVGKSLTREVIVKNLSQVGTKFTITKLINDEFKDSSFSINCSSGFIPPQSSFLVSITYKPQVEGLCSIAHWKIEAPGGNSAQISAIGDAEGFNIRLSDQSINFGEVKIETEASRILTIYNDSDLPTKYQFYIDQNSIFSISKPKGIIKDHSYVRMLVQFVPRHTICYYQRVFCVVQNHKVIYVDLIGTCYDLLFKPLPLVQQQIDSFRKRVIEGRLSNIDMKYMENSILLKIQQNSPLSKRKTAHNLSQQLAITNGTNFSIGQFGNYSQLNNLSLQQQSQINNGSGLLQNQKKQLLPSQSHQQLSVFKSQSQQEKVINPNNRYTKNNLSPQKNLSKNKSLLLTKEKSTQITSTVESSTKQIPSINQKYPLNSATQNTQGGTIDTINANQNLELQQQQYFDRIPETYEDDTSQLNSQIALHRELFLSQTSGTRLIRISEEFLDFGYQELMTLSQERVVTIFNNINSKITVFWTILKKNNSLDNSLSVFSVQPETASIKPNSRADFKISFRPIKNSFYFFQDLQFIAYKYSEKLTKNVVDEFQKSILAQSMKFTNDQLSLTHTQSQNSLKTSTVFLKTLNKIDYIADETLPPFSGFVSCVGHSFGPHNQIYIPMVDFSPSSKVYFKSCRVGEVSYQSVELQNQGDTPVYFRVQKDPSSIYNVYPQVGLIQPKQFILLVIQFAPQKAKKYEYSINIVLNHNNSNIKPLSLYGFCSEPLVDIENDGKLFFPPSFLGVYSKQKMKVENRSKINLEFDILIPDKYKEMLHFEPQSGVMKPNEHVYITCGFVPYQKKNYKIKPIFKAKERIDLTQSMVGYFMPGSGSSEQQQIQQEDEIQSLKQIEKQLEVVARGADGSITIKPELIDYGIVKVNFQQRMTAQIRNDSNCTFYIELKLVNDDEQEETEIQQSQTQLSQLISDQDIETRRRKNKKKNGHLQINEDEEDDEQIKTGEIDQSHTMRKNKQVYDQETIHQNFKLDFTEGIISANSKIDIGIVFCPNQVNFFNMKLEVIATECNPKASIVRTQNRQFIQKTHLKIKANGNYPLLKIIDVRNDAISVASLWENFQINKINSELATDLNEDEINFLRIEQLNIEQAQKLQRKLKNYTWNFGYLPNNKNVKPRKIVVTIQNIGGTELDFNFKLPSDSQIDLEPWADPGELQGDEAYEKAIIDRKIFQIIPKSGTLKPQQLQDIQLIYSPGNIDDGFQILSQKQEKITSENHLLRVVLQINNGKPLVINLKGMMLSPTQGMLSVKQNRVNLPDCPIGMLLPLQYPIEIQNVGLTKLNYSIEVQEIDEKGQNIDSKFEIFNISNKNGSLMPNEKQYLYCLFKPLEAKKYYHILSIKATDFMKPLKDIRLHVIGEGFSKIPKKVIKTIENEYPQQRSSVSAIGSKVCFSIEEIDFGELKPHQQITRVIILYNLSNNEKLSFDFTYGFSLQTKAPGLICEDKFSIEPSQGRLNPGEFIELKLTLEAALQPSIYSGEIECAIYWGNQDIASGNRMVTTMSSVSSHSGIEKETLFLRIKKQSKLSNHLQKTKDNLQSQNSKEHMMMNIIGQAIKDILNDDNLFDLIKRIDDQPVQLYQQFDKEDTMDITMVSKGLNDILDVSGIADDIIKDLKENYDNNYEENNNLSEQNSFTVNRSDSKFNNQNVNNSIITNGKQQKNKMYNDYRQIFLQDEFSELADLIFENTYFNIIQEATRRECDLLRVGKNFIIPQK</sequence>
<protein>
    <submittedName>
        <fullName evidence="5">MSP (Major sperm protein) domain protein</fullName>
    </submittedName>
</protein>
<gene>
    <name evidence="5" type="ORF">TTHERM_00476840</name>
</gene>
<dbReference type="Pfam" id="PF24507">
    <property type="entry name" value="Ig_CFAP65_4th"/>
    <property type="match status" value="1"/>
</dbReference>
<dbReference type="SUPFAM" id="SSF49354">
    <property type="entry name" value="PapD-like"/>
    <property type="match status" value="1"/>
</dbReference>
<feature type="compositionally biased region" description="Basic residues" evidence="3">
    <location>
        <begin position="1057"/>
        <end position="1066"/>
    </location>
</feature>
<dbReference type="GO" id="GO:0005737">
    <property type="term" value="C:cytoplasm"/>
    <property type="evidence" value="ECO:0007669"/>
    <property type="project" value="UniProtKB-SubCell"/>
</dbReference>
<evidence type="ECO:0000313" key="6">
    <source>
        <dbReference type="Proteomes" id="UP000009168"/>
    </source>
</evidence>
<evidence type="ECO:0000259" key="4">
    <source>
        <dbReference type="PROSITE" id="PS50202"/>
    </source>
</evidence>
<dbReference type="OrthoDB" id="415597at2759"/>
<evidence type="ECO:0000256" key="3">
    <source>
        <dbReference type="SAM" id="MobiDB-lite"/>
    </source>
</evidence>
<proteinExistence type="predicted"/>
<dbReference type="GO" id="GO:0031514">
    <property type="term" value="C:motile cilium"/>
    <property type="evidence" value="ECO:0007669"/>
    <property type="project" value="UniProtKB-SubCell"/>
</dbReference>
<dbReference type="InterPro" id="IPR031549">
    <property type="entry name" value="ASH"/>
</dbReference>
<dbReference type="RefSeq" id="XP_001017391.2">
    <property type="nucleotide sequence ID" value="XM_001017391.2"/>
</dbReference>
<dbReference type="InterPro" id="IPR056305">
    <property type="entry name" value="Ig_CFAP65_10th"/>
</dbReference>
<dbReference type="Pfam" id="PF25249">
    <property type="entry name" value="Ig_CFAP65_7th"/>
    <property type="match status" value="2"/>
</dbReference>
<dbReference type="Proteomes" id="UP000009168">
    <property type="component" value="Unassembled WGS sequence"/>
</dbReference>
<dbReference type="KEGG" id="tet:TTHERM_00476840"/>
<dbReference type="InterPro" id="IPR000535">
    <property type="entry name" value="MSP_dom"/>
</dbReference>
<reference evidence="6" key="1">
    <citation type="journal article" date="2006" name="PLoS Biol.">
        <title>Macronuclear genome sequence of the ciliate Tetrahymena thermophila, a model eukaryote.</title>
        <authorList>
            <person name="Eisen J.A."/>
            <person name="Coyne R.S."/>
            <person name="Wu M."/>
            <person name="Wu D."/>
            <person name="Thiagarajan M."/>
            <person name="Wortman J.R."/>
            <person name="Badger J.H."/>
            <person name="Ren Q."/>
            <person name="Amedeo P."/>
            <person name="Jones K.M."/>
            <person name="Tallon L.J."/>
            <person name="Delcher A.L."/>
            <person name="Salzberg S.L."/>
            <person name="Silva J.C."/>
            <person name="Haas B.J."/>
            <person name="Majoros W.H."/>
            <person name="Farzad M."/>
            <person name="Carlton J.M."/>
            <person name="Smith R.K. Jr."/>
            <person name="Garg J."/>
            <person name="Pearlman R.E."/>
            <person name="Karrer K.M."/>
            <person name="Sun L."/>
            <person name="Manning G."/>
            <person name="Elde N.C."/>
            <person name="Turkewitz A.P."/>
            <person name="Asai D.J."/>
            <person name="Wilkes D.E."/>
            <person name="Wang Y."/>
            <person name="Cai H."/>
            <person name="Collins K."/>
            <person name="Stewart B.A."/>
            <person name="Lee S.R."/>
            <person name="Wilamowska K."/>
            <person name="Weinberg Z."/>
            <person name="Ruzzo W.L."/>
            <person name="Wloga D."/>
            <person name="Gaertig J."/>
            <person name="Frankel J."/>
            <person name="Tsao C.-C."/>
            <person name="Gorovsky M.A."/>
            <person name="Keeling P.J."/>
            <person name="Waller R.F."/>
            <person name="Patron N.J."/>
            <person name="Cherry J.M."/>
            <person name="Stover N.A."/>
            <person name="Krieger C.J."/>
            <person name="del Toro C."/>
            <person name="Ryder H.F."/>
            <person name="Williamson S.C."/>
            <person name="Barbeau R.A."/>
            <person name="Hamilton E.P."/>
            <person name="Orias E."/>
        </authorList>
    </citation>
    <scope>NUCLEOTIDE SEQUENCE [LARGE SCALE GENOMIC DNA]</scope>
    <source>
        <strain evidence="6">SB210</strain>
    </source>
</reference>
<dbReference type="Pfam" id="PF24816">
    <property type="entry name" value="Ig_CFAP65__9th"/>
    <property type="match status" value="1"/>
</dbReference>
<feature type="domain" description="MSP" evidence="4">
    <location>
        <begin position="748"/>
        <end position="888"/>
    </location>
</feature>
<name>I7M846_TETTS</name>
<dbReference type="InterPro" id="IPR013783">
    <property type="entry name" value="Ig-like_fold"/>
</dbReference>
<dbReference type="EMBL" id="GG662667">
    <property type="protein sequence ID" value="EAR97146.2"/>
    <property type="molecule type" value="Genomic_DNA"/>
</dbReference>
<dbReference type="InterPro" id="IPR008962">
    <property type="entry name" value="PapD-like_sf"/>
</dbReference>
<dbReference type="InterPro" id="IPR057470">
    <property type="entry name" value="Ig_CFAP65_7th"/>
</dbReference>
<comment type="subcellular location">
    <subcellularLocation>
        <location evidence="1">Cytoplasm</location>
    </subcellularLocation>
</comment>
<dbReference type="GeneID" id="7832511"/>
<evidence type="ECO:0000313" key="5">
    <source>
        <dbReference type="EMBL" id="EAR97146.2"/>
    </source>
</evidence>
<accession>I7M846</accession>
<dbReference type="PANTHER" id="PTHR46127">
    <property type="entry name" value="CILIA- AND FLAGELLA-ASSOCIATED PROTEIN 65"/>
    <property type="match status" value="1"/>
</dbReference>
<dbReference type="PROSITE" id="PS50202">
    <property type="entry name" value="MSP"/>
    <property type="match status" value="1"/>
</dbReference>
<organism evidence="5 6">
    <name type="scientific">Tetrahymena thermophila (strain SB210)</name>
    <dbReference type="NCBI Taxonomy" id="312017"/>
    <lineage>
        <taxon>Eukaryota</taxon>
        <taxon>Sar</taxon>
        <taxon>Alveolata</taxon>
        <taxon>Ciliophora</taxon>
        <taxon>Intramacronucleata</taxon>
        <taxon>Oligohymenophorea</taxon>
        <taxon>Hymenostomatida</taxon>
        <taxon>Tetrahymenina</taxon>
        <taxon>Tetrahymenidae</taxon>
        <taxon>Tetrahymena</taxon>
    </lineage>
</organism>
<feature type="region of interest" description="Disordered" evidence="3">
    <location>
        <begin position="1056"/>
        <end position="1083"/>
    </location>
</feature>
<keyword evidence="2" id="KW-0963">Cytoplasm</keyword>
<dbReference type="eggNOG" id="ENOG502QSJW">
    <property type="taxonomic scope" value="Eukaryota"/>
</dbReference>
<dbReference type="InterPro" id="IPR058536">
    <property type="entry name" value="Ig_CFAP65_4th"/>
</dbReference>
<evidence type="ECO:0000256" key="2">
    <source>
        <dbReference type="ARBA" id="ARBA00022490"/>
    </source>
</evidence>
<dbReference type="STRING" id="312017.I7M846"/>
<dbReference type="InterPro" id="IPR052614">
    <property type="entry name" value="CFAP65"/>
</dbReference>
<keyword evidence="6" id="KW-1185">Reference proteome</keyword>
<evidence type="ECO:0000256" key="1">
    <source>
        <dbReference type="ARBA" id="ARBA00004496"/>
    </source>
</evidence>
<dbReference type="Pfam" id="PF24291">
    <property type="entry name" value="Ig_CFAP65"/>
    <property type="match status" value="1"/>
</dbReference>
<dbReference type="PANTHER" id="PTHR46127:SF1">
    <property type="entry name" value="CILIA- AND FLAGELLA-ASSOCIATED PROTEIN 65"/>
    <property type="match status" value="1"/>
</dbReference>
<dbReference type="Pfam" id="PF15780">
    <property type="entry name" value="ASH"/>
    <property type="match status" value="1"/>
</dbReference>
<dbReference type="InterPro" id="IPR056344">
    <property type="entry name" value="Ig_CFAP65-like_9th"/>
</dbReference>